<feature type="signal peptide" evidence="1">
    <location>
        <begin position="1"/>
        <end position="19"/>
    </location>
</feature>
<reference evidence="2" key="1">
    <citation type="submission" date="2020-10" db="EMBL/GenBank/DDBJ databases">
        <authorList>
            <person name="Gilroy R."/>
        </authorList>
    </citation>
    <scope>NUCLEOTIDE SEQUENCE</scope>
    <source>
        <strain evidence="2">7293</strain>
    </source>
</reference>
<reference evidence="2" key="2">
    <citation type="journal article" date="2021" name="PeerJ">
        <title>Extensive microbial diversity within the chicken gut microbiome revealed by metagenomics and culture.</title>
        <authorList>
            <person name="Gilroy R."/>
            <person name="Ravi A."/>
            <person name="Getino M."/>
            <person name="Pursley I."/>
            <person name="Horton D.L."/>
            <person name="Alikhan N.F."/>
            <person name="Baker D."/>
            <person name="Gharbi K."/>
            <person name="Hall N."/>
            <person name="Watson M."/>
            <person name="Adriaenssens E.M."/>
            <person name="Foster-Nyarko E."/>
            <person name="Jarju S."/>
            <person name="Secka A."/>
            <person name="Antonio M."/>
            <person name="Oren A."/>
            <person name="Chaudhuri R.R."/>
            <person name="La Ragione R."/>
            <person name="Hildebrand F."/>
            <person name="Pallen M.J."/>
        </authorList>
    </citation>
    <scope>NUCLEOTIDE SEQUENCE</scope>
    <source>
        <strain evidence="2">7293</strain>
    </source>
</reference>
<dbReference type="EMBL" id="JADIMT010000103">
    <property type="protein sequence ID" value="MBO8437145.1"/>
    <property type="molecule type" value="Genomic_DNA"/>
</dbReference>
<organism evidence="2 3">
    <name type="scientific">Candidatus Ornithospirochaeta stercoripullorum</name>
    <dbReference type="NCBI Taxonomy" id="2840899"/>
    <lineage>
        <taxon>Bacteria</taxon>
        <taxon>Pseudomonadati</taxon>
        <taxon>Spirochaetota</taxon>
        <taxon>Spirochaetia</taxon>
        <taxon>Spirochaetales</taxon>
        <taxon>Spirochaetaceae</taxon>
        <taxon>Spirochaetaceae incertae sedis</taxon>
        <taxon>Candidatus Ornithospirochaeta</taxon>
    </lineage>
</organism>
<keyword evidence="1" id="KW-0732">Signal</keyword>
<comment type="caution">
    <text evidence="2">The sequence shown here is derived from an EMBL/GenBank/DDBJ whole genome shotgun (WGS) entry which is preliminary data.</text>
</comment>
<gene>
    <name evidence="2" type="ORF">IAA97_09235</name>
</gene>
<accession>A0A9D9E264</accession>
<sequence length="199" mass="21946">MKRLLLLALLVLSILSCTEKDFEVYSLSLSMEREISLSEDERTEVNRLFINASLSDPDMVYSFRLTSPDGDLVWEGGFDGDGEEKVSQPCEITEDAIFPEGTYSILLYSDGGTEHESNAELRYETDLRYFASDGSLTAPCSVREIDGSGNELASSAMEEGAIRNADSVTAYIEYEDQYGNTVNIIQSFPPSDADPSLSV</sequence>
<protein>
    <submittedName>
        <fullName evidence="2">Uncharacterized protein</fullName>
    </submittedName>
</protein>
<dbReference type="PROSITE" id="PS51257">
    <property type="entry name" value="PROKAR_LIPOPROTEIN"/>
    <property type="match status" value="1"/>
</dbReference>
<name>A0A9D9E264_9SPIO</name>
<proteinExistence type="predicted"/>
<dbReference type="Proteomes" id="UP000823615">
    <property type="component" value="Unassembled WGS sequence"/>
</dbReference>
<feature type="chain" id="PRO_5039457581" evidence="1">
    <location>
        <begin position="20"/>
        <end position="199"/>
    </location>
</feature>
<evidence type="ECO:0000313" key="3">
    <source>
        <dbReference type="Proteomes" id="UP000823615"/>
    </source>
</evidence>
<dbReference type="AlphaFoldDB" id="A0A9D9E264"/>
<evidence type="ECO:0000256" key="1">
    <source>
        <dbReference type="SAM" id="SignalP"/>
    </source>
</evidence>
<evidence type="ECO:0000313" key="2">
    <source>
        <dbReference type="EMBL" id="MBO8437145.1"/>
    </source>
</evidence>